<evidence type="ECO:0000256" key="1">
    <source>
        <dbReference type="ARBA" id="ARBA00006611"/>
    </source>
</evidence>
<dbReference type="NCBIfam" id="TIGR01420">
    <property type="entry name" value="pilT_fam"/>
    <property type="match status" value="1"/>
</dbReference>
<sequence length="353" mass="39057">MEIHALLKQAVDLGASDLHLTVGSQPVCRLCGELEKIEDSVSLTESLATDLLRSIMTEAQRAKFEQRHDLDFAYDVGGIGRFRVNVFMQVHGLGAVFRVIPENIAPLEELHLPKAVAEFTRLSRGLVLITGPTGHGKSTTLASMIDHINHHRKTHIITIEDPIEFIHHNKQSLINQREVGNHSDSFASALRSAFREDPDVIMIGELRDLETISLAITAAETGHLVFGTLHTGSAAKTIDRIIDVFPVEQHAQIRTQLSESISGVLSQQLLKRVDGTGRVAAVEILHGVPALAHLIREGKTYQIPSIIQTGRREGMQTMDQAIVELLKQGQISPEEAHDKCVDRETFQRYLGKI</sequence>
<dbReference type="AlphaFoldDB" id="A0A2G6KG63"/>
<evidence type="ECO:0000313" key="3">
    <source>
        <dbReference type="EMBL" id="PIE34664.1"/>
    </source>
</evidence>
<evidence type="ECO:0000259" key="2">
    <source>
        <dbReference type="Pfam" id="PF00437"/>
    </source>
</evidence>
<dbReference type="PANTHER" id="PTHR30486">
    <property type="entry name" value="TWITCHING MOTILITY PROTEIN PILT"/>
    <property type="match status" value="1"/>
</dbReference>
<feature type="domain" description="Bacterial type II secretion system protein E" evidence="2">
    <location>
        <begin position="3"/>
        <end position="279"/>
    </location>
</feature>
<comment type="similarity">
    <text evidence="1">Belongs to the GSP E family.</text>
</comment>
<gene>
    <name evidence="3" type="ORF">CSA56_07130</name>
</gene>
<dbReference type="EMBL" id="PDSK01000080">
    <property type="protein sequence ID" value="PIE34664.1"/>
    <property type="molecule type" value="Genomic_DNA"/>
</dbReference>
<dbReference type="InterPro" id="IPR050921">
    <property type="entry name" value="T4SS_GSP_E_ATPase"/>
</dbReference>
<dbReference type="InterPro" id="IPR006321">
    <property type="entry name" value="PilT/PilU"/>
</dbReference>
<comment type="caution">
    <text evidence="3">The sequence shown here is derived from an EMBL/GenBank/DDBJ whole genome shotgun (WGS) entry which is preliminary data.</text>
</comment>
<reference evidence="3 4" key="1">
    <citation type="submission" date="2017-10" db="EMBL/GenBank/DDBJ databases">
        <title>Novel microbial diversity and functional potential in the marine mammal oral microbiome.</title>
        <authorList>
            <person name="Dudek N.K."/>
            <person name="Sun C.L."/>
            <person name="Burstein D."/>
            <person name="Kantor R.S."/>
            <person name="Aliaga Goltsman D.S."/>
            <person name="Bik E.M."/>
            <person name="Thomas B.C."/>
            <person name="Banfield J.F."/>
            <person name="Relman D.A."/>
        </authorList>
    </citation>
    <scope>NUCLEOTIDE SEQUENCE [LARGE SCALE GENOMIC DNA]</scope>
    <source>
        <strain evidence="3">DOLJORAL78_47_16</strain>
    </source>
</reference>
<dbReference type="GO" id="GO:0016887">
    <property type="term" value="F:ATP hydrolysis activity"/>
    <property type="evidence" value="ECO:0007669"/>
    <property type="project" value="InterPro"/>
</dbReference>
<proteinExistence type="inferred from homology"/>
<organism evidence="3 4">
    <name type="scientific">candidate division KSB3 bacterium</name>
    <dbReference type="NCBI Taxonomy" id="2044937"/>
    <lineage>
        <taxon>Bacteria</taxon>
        <taxon>candidate division KSB3</taxon>
    </lineage>
</organism>
<name>A0A2G6KG63_9BACT</name>
<evidence type="ECO:0000313" key="4">
    <source>
        <dbReference type="Proteomes" id="UP000230821"/>
    </source>
</evidence>
<protein>
    <submittedName>
        <fullName evidence="3">Type IV pili twitching motility protein PilT</fullName>
    </submittedName>
</protein>
<dbReference type="CDD" id="cd01131">
    <property type="entry name" value="PilT"/>
    <property type="match status" value="1"/>
</dbReference>
<dbReference type="Gene3D" id="3.40.50.300">
    <property type="entry name" value="P-loop containing nucleotide triphosphate hydrolases"/>
    <property type="match status" value="1"/>
</dbReference>
<dbReference type="Pfam" id="PF00437">
    <property type="entry name" value="T2SSE"/>
    <property type="match status" value="1"/>
</dbReference>
<dbReference type="Proteomes" id="UP000230821">
    <property type="component" value="Unassembled WGS sequence"/>
</dbReference>
<dbReference type="InterPro" id="IPR001482">
    <property type="entry name" value="T2SS/T4SS_dom"/>
</dbReference>
<dbReference type="InterPro" id="IPR027417">
    <property type="entry name" value="P-loop_NTPase"/>
</dbReference>
<dbReference type="Gene3D" id="3.30.450.90">
    <property type="match status" value="1"/>
</dbReference>
<dbReference type="SUPFAM" id="SSF52540">
    <property type="entry name" value="P-loop containing nucleoside triphosphate hydrolases"/>
    <property type="match status" value="1"/>
</dbReference>
<accession>A0A2G6KG63</accession>
<dbReference type="GO" id="GO:0005524">
    <property type="term" value="F:ATP binding"/>
    <property type="evidence" value="ECO:0007669"/>
    <property type="project" value="InterPro"/>
</dbReference>
<dbReference type="PANTHER" id="PTHR30486:SF6">
    <property type="entry name" value="TYPE IV PILUS RETRACTATION ATPASE PILT"/>
    <property type="match status" value="1"/>
</dbReference>